<dbReference type="EMBL" id="JAUYVI010000007">
    <property type="protein sequence ID" value="MDQ7250530.1"/>
    <property type="molecule type" value="Genomic_DNA"/>
</dbReference>
<accession>A0ABU0YTU1</accession>
<gene>
    <name evidence="1" type="ORF">Q8A70_22765</name>
</gene>
<dbReference type="Proteomes" id="UP001230156">
    <property type="component" value="Unassembled WGS sequence"/>
</dbReference>
<evidence type="ECO:0000313" key="1">
    <source>
        <dbReference type="EMBL" id="MDQ7250530.1"/>
    </source>
</evidence>
<name>A0ABU0YTU1_9PROT</name>
<dbReference type="RefSeq" id="WP_379959923.1">
    <property type="nucleotide sequence ID" value="NZ_JAUYVI010000007.1"/>
</dbReference>
<evidence type="ECO:0008006" key="3">
    <source>
        <dbReference type="Google" id="ProtNLM"/>
    </source>
</evidence>
<evidence type="ECO:0000313" key="2">
    <source>
        <dbReference type="Proteomes" id="UP001230156"/>
    </source>
</evidence>
<reference evidence="2" key="1">
    <citation type="submission" date="2023-08" db="EMBL/GenBank/DDBJ databases">
        <title>Rhodospirillaceae gen. nov., a novel taxon isolated from the Yangtze River Yuezi River estuary sludge.</title>
        <authorList>
            <person name="Ruan L."/>
        </authorList>
    </citation>
    <scope>NUCLEOTIDE SEQUENCE [LARGE SCALE GENOMIC DNA]</scope>
    <source>
        <strain evidence="2">R-7</strain>
    </source>
</reference>
<comment type="caution">
    <text evidence="1">The sequence shown here is derived from an EMBL/GenBank/DDBJ whole genome shotgun (WGS) entry which is preliminary data.</text>
</comment>
<keyword evidence="2" id="KW-1185">Reference proteome</keyword>
<proteinExistence type="predicted"/>
<sequence>MVELQQTAPTADALTPYDEAHFAIYLSLLHASGEGTSEAEMCRNILGVDLETEPDRAKSMLQSHLDRARWLSTDGRRRILEDQ</sequence>
<protein>
    <recommendedName>
        <fullName evidence="3">DUF2285 domain-containing protein</fullName>
    </recommendedName>
</protein>
<organism evidence="1 2">
    <name type="scientific">Dongia sedimenti</name>
    <dbReference type="NCBI Taxonomy" id="3064282"/>
    <lineage>
        <taxon>Bacteria</taxon>
        <taxon>Pseudomonadati</taxon>
        <taxon>Pseudomonadota</taxon>
        <taxon>Alphaproteobacteria</taxon>
        <taxon>Rhodospirillales</taxon>
        <taxon>Dongiaceae</taxon>
        <taxon>Dongia</taxon>
    </lineage>
</organism>